<accession>A0ABY7K2V4</accession>
<dbReference type="PROSITE" id="PS50088">
    <property type="entry name" value="ANK_REPEAT"/>
    <property type="match status" value="1"/>
</dbReference>
<sequence>MSDLPVRPDVAQARRQAKELLRAARAGDADALARLARVSAPLTLAGAQLALARELGLPSWAALTREIQARNTAIPEDVLRFLSSSVNLQIGAAARMLHDDPALALSGFPAAVVLGDAARVEAELARDPGAATRVDPGTGWTALHLACASRFHLDPARAPGLVAVARRLLDAGADLDGASSGRRCWRPLECAVTSANSSRNNEPIIRLLLERGAPVRPETLVAALYAAGGTWCQELLTRAAAETPEVFTDALAEAVTGPDLDAVAVLLAAGADPDAPGSDGRTPRRRALTAGLAATVAALGGAGADPVEHLLEAIVTGDASRARRIAAADPGLVDRLQPDDRATLVATAEHGNRAAVAVMLDLGFPIGTRREGADEDGATALHAASWAGSADTVALLLERGADIGARDARWEGQPLHWALVGSGEAPDTAPAPDWVATVQMLLDAGAPIAEITLDADDPKPPSPAVRELLRTRGITGTGRTG</sequence>
<protein>
    <submittedName>
        <fullName evidence="4">Ankyrin repeat domain-containing protein</fullName>
    </submittedName>
</protein>
<evidence type="ECO:0000256" key="1">
    <source>
        <dbReference type="ARBA" id="ARBA00022737"/>
    </source>
</evidence>
<dbReference type="PANTHER" id="PTHR24193">
    <property type="entry name" value="ANKYRIN REPEAT PROTEIN"/>
    <property type="match status" value="1"/>
</dbReference>
<keyword evidence="5" id="KW-1185">Reference proteome</keyword>
<evidence type="ECO:0000313" key="4">
    <source>
        <dbReference type="EMBL" id="WAX59168.1"/>
    </source>
</evidence>
<evidence type="ECO:0000313" key="5">
    <source>
        <dbReference type="Proteomes" id="UP001164693"/>
    </source>
</evidence>
<gene>
    <name evidence="4" type="ORF">M6B22_10500</name>
</gene>
<dbReference type="InterPro" id="IPR002110">
    <property type="entry name" value="Ankyrin_rpt"/>
</dbReference>
<dbReference type="InterPro" id="IPR036770">
    <property type="entry name" value="Ankyrin_rpt-contain_sf"/>
</dbReference>
<dbReference type="Gene3D" id="1.25.40.20">
    <property type="entry name" value="Ankyrin repeat-containing domain"/>
    <property type="match status" value="3"/>
</dbReference>
<proteinExistence type="predicted"/>
<dbReference type="SMART" id="SM00248">
    <property type="entry name" value="ANK"/>
    <property type="match status" value="5"/>
</dbReference>
<organism evidence="4 5">
    <name type="scientific">Jatrophihabitans cynanchi</name>
    <dbReference type="NCBI Taxonomy" id="2944128"/>
    <lineage>
        <taxon>Bacteria</taxon>
        <taxon>Bacillati</taxon>
        <taxon>Actinomycetota</taxon>
        <taxon>Actinomycetes</taxon>
        <taxon>Jatrophihabitantales</taxon>
        <taxon>Jatrophihabitantaceae</taxon>
        <taxon>Jatrophihabitans</taxon>
    </lineage>
</organism>
<evidence type="ECO:0000256" key="2">
    <source>
        <dbReference type="ARBA" id="ARBA00023043"/>
    </source>
</evidence>
<dbReference type="RefSeq" id="WP_269445709.1">
    <property type="nucleotide sequence ID" value="NZ_CP097463.1"/>
</dbReference>
<dbReference type="SUPFAM" id="SSF48403">
    <property type="entry name" value="Ankyrin repeat"/>
    <property type="match status" value="1"/>
</dbReference>
<dbReference type="Pfam" id="PF00023">
    <property type="entry name" value="Ank"/>
    <property type="match status" value="1"/>
</dbReference>
<keyword evidence="1" id="KW-0677">Repeat</keyword>
<evidence type="ECO:0000256" key="3">
    <source>
        <dbReference type="PROSITE-ProRule" id="PRU00023"/>
    </source>
</evidence>
<dbReference type="PROSITE" id="PS50297">
    <property type="entry name" value="ANK_REP_REGION"/>
    <property type="match status" value="1"/>
</dbReference>
<feature type="repeat" description="ANK" evidence="3">
    <location>
        <begin position="376"/>
        <end position="408"/>
    </location>
</feature>
<dbReference type="InterPro" id="IPR050663">
    <property type="entry name" value="Ankyrin-SOCS_Box"/>
</dbReference>
<dbReference type="Proteomes" id="UP001164693">
    <property type="component" value="Chromosome"/>
</dbReference>
<reference evidence="4" key="1">
    <citation type="submission" date="2022-05" db="EMBL/GenBank/DDBJ databases">
        <title>Jatrophihabitans sp. SB3-54 whole genome sequence.</title>
        <authorList>
            <person name="Suh M.K."/>
            <person name="Eom M.K."/>
            <person name="Kim J.S."/>
            <person name="Kim H.S."/>
            <person name="Do H.E."/>
            <person name="Shin Y.K."/>
            <person name="Lee J.-S."/>
        </authorList>
    </citation>
    <scope>NUCLEOTIDE SEQUENCE</scope>
    <source>
        <strain evidence="4">SB3-54</strain>
    </source>
</reference>
<keyword evidence="2 3" id="KW-0040">ANK repeat</keyword>
<dbReference type="PANTHER" id="PTHR24193:SF121">
    <property type="entry name" value="ADA2A-CONTAINING COMPLEX COMPONENT 3, ISOFORM D"/>
    <property type="match status" value="1"/>
</dbReference>
<dbReference type="Pfam" id="PF12796">
    <property type="entry name" value="Ank_2"/>
    <property type="match status" value="1"/>
</dbReference>
<dbReference type="EMBL" id="CP097463">
    <property type="protein sequence ID" value="WAX59168.1"/>
    <property type="molecule type" value="Genomic_DNA"/>
</dbReference>
<name>A0ABY7K2V4_9ACTN</name>